<keyword evidence="2" id="KW-1185">Reference proteome</keyword>
<organism evidence="1 2">
    <name type="scientific">Solibacillus faecavium</name>
    <dbReference type="NCBI Taxonomy" id="2762221"/>
    <lineage>
        <taxon>Bacteria</taxon>
        <taxon>Bacillati</taxon>
        <taxon>Bacillota</taxon>
        <taxon>Bacilli</taxon>
        <taxon>Bacillales</taxon>
        <taxon>Caryophanaceae</taxon>
        <taxon>Solibacillus</taxon>
    </lineage>
</organism>
<dbReference type="EMBL" id="JACSPZ010000011">
    <property type="protein sequence ID" value="MBD8038433.1"/>
    <property type="molecule type" value="Genomic_DNA"/>
</dbReference>
<accession>A0ABR8Y2I7</accession>
<evidence type="ECO:0000313" key="1">
    <source>
        <dbReference type="EMBL" id="MBD8038433.1"/>
    </source>
</evidence>
<gene>
    <name evidence="1" type="ORF">H9635_16940</name>
</gene>
<comment type="caution">
    <text evidence="1">The sequence shown here is derived from an EMBL/GenBank/DDBJ whole genome shotgun (WGS) entry which is preliminary data.</text>
</comment>
<dbReference type="RefSeq" id="WP_191701495.1">
    <property type="nucleotide sequence ID" value="NZ_JACSPZ010000011.1"/>
</dbReference>
<dbReference type="PROSITE" id="PS51257">
    <property type="entry name" value="PROKAR_LIPOPROTEIN"/>
    <property type="match status" value="1"/>
</dbReference>
<evidence type="ECO:0000313" key="2">
    <source>
        <dbReference type="Proteomes" id="UP000619101"/>
    </source>
</evidence>
<protein>
    <submittedName>
        <fullName evidence="1">Uncharacterized protein</fullName>
    </submittedName>
</protein>
<sequence>MKRMLFIVVLLGITILAGCVSNEETMEGLTEEQKEEYYNQYVKILADLKLKYPSVEMELTPLDEFLDENWIEPEGLKEKLVDFLKNGEVVYK</sequence>
<reference evidence="1 2" key="1">
    <citation type="submission" date="2020-08" db="EMBL/GenBank/DDBJ databases">
        <title>A Genomic Blueprint of the Chicken Gut Microbiome.</title>
        <authorList>
            <person name="Gilroy R."/>
            <person name="Ravi A."/>
            <person name="Getino M."/>
            <person name="Pursley I."/>
            <person name="Horton D.L."/>
            <person name="Alikhan N.-F."/>
            <person name="Baker D."/>
            <person name="Gharbi K."/>
            <person name="Hall N."/>
            <person name="Watson M."/>
            <person name="Adriaenssens E.M."/>
            <person name="Foster-Nyarko E."/>
            <person name="Jarju S."/>
            <person name="Secka A."/>
            <person name="Antonio M."/>
            <person name="Oren A."/>
            <person name="Chaudhuri R."/>
            <person name="La Ragione R.M."/>
            <person name="Hildebrand F."/>
            <person name="Pallen M.J."/>
        </authorList>
    </citation>
    <scope>NUCLEOTIDE SEQUENCE [LARGE SCALE GENOMIC DNA]</scope>
    <source>
        <strain evidence="1 2">A46</strain>
    </source>
</reference>
<dbReference type="Proteomes" id="UP000619101">
    <property type="component" value="Unassembled WGS sequence"/>
</dbReference>
<name>A0ABR8Y2I7_9BACL</name>
<proteinExistence type="predicted"/>